<evidence type="ECO:0008006" key="5">
    <source>
        <dbReference type="Google" id="ProtNLM"/>
    </source>
</evidence>
<dbReference type="EMBL" id="AP022620">
    <property type="protein sequence ID" value="BBZ75102.1"/>
    <property type="molecule type" value="Genomic_DNA"/>
</dbReference>
<evidence type="ECO:0000256" key="1">
    <source>
        <dbReference type="SAM" id="MobiDB-lite"/>
    </source>
</evidence>
<dbReference type="KEGG" id="many:MANY_04390"/>
<sequence length="88" mass="8050">MTSLAAALGGLAACSLILAGPAAAAGHVGPGNPGPGAGTHIGAELPIAPVGAAGVGEAAKSAATHLSAQTNTSNDHTIGLELPIAPVG</sequence>
<dbReference type="Proteomes" id="UP000467249">
    <property type="component" value="Chromosome"/>
</dbReference>
<accession>A0A6N4W4W2</accession>
<dbReference type="AlphaFoldDB" id="A0A6N4W4W2"/>
<feature type="region of interest" description="Disordered" evidence="1">
    <location>
        <begin position="67"/>
        <end position="88"/>
    </location>
</feature>
<organism evidence="3 4">
    <name type="scientific">Mycolicibacterium anyangense</name>
    <dbReference type="NCBI Taxonomy" id="1431246"/>
    <lineage>
        <taxon>Bacteria</taxon>
        <taxon>Bacillati</taxon>
        <taxon>Actinomycetota</taxon>
        <taxon>Actinomycetes</taxon>
        <taxon>Mycobacteriales</taxon>
        <taxon>Mycobacteriaceae</taxon>
        <taxon>Mycolicibacterium</taxon>
    </lineage>
</organism>
<gene>
    <name evidence="3" type="ORF">MANY_04390</name>
</gene>
<reference evidence="3 4" key="1">
    <citation type="journal article" date="2019" name="Emerg. Microbes Infect.">
        <title>Comprehensive subspecies identification of 175 nontuberculous mycobacteria species based on 7547 genomic profiles.</title>
        <authorList>
            <person name="Matsumoto Y."/>
            <person name="Kinjo T."/>
            <person name="Motooka D."/>
            <person name="Nabeya D."/>
            <person name="Jung N."/>
            <person name="Uechi K."/>
            <person name="Horii T."/>
            <person name="Iida T."/>
            <person name="Fujita J."/>
            <person name="Nakamura S."/>
        </authorList>
    </citation>
    <scope>NUCLEOTIDE SEQUENCE [LARGE SCALE GENOMIC DNA]</scope>
    <source>
        <strain evidence="3 4">JCM 30275</strain>
    </source>
</reference>
<dbReference type="RefSeq" id="WP_163802744.1">
    <property type="nucleotide sequence ID" value="NZ_AP022620.1"/>
</dbReference>
<evidence type="ECO:0000256" key="2">
    <source>
        <dbReference type="SAM" id="SignalP"/>
    </source>
</evidence>
<feature type="signal peptide" evidence="2">
    <location>
        <begin position="1"/>
        <end position="24"/>
    </location>
</feature>
<protein>
    <recommendedName>
        <fullName evidence="5">Chaplin domain-containing protein</fullName>
    </recommendedName>
</protein>
<name>A0A6N4W4W2_9MYCO</name>
<keyword evidence="4" id="KW-1185">Reference proteome</keyword>
<feature type="chain" id="PRO_5026914638" description="Chaplin domain-containing protein" evidence="2">
    <location>
        <begin position="25"/>
        <end position="88"/>
    </location>
</feature>
<keyword evidence="2" id="KW-0732">Signal</keyword>
<feature type="compositionally biased region" description="Polar residues" evidence="1">
    <location>
        <begin position="67"/>
        <end position="76"/>
    </location>
</feature>
<evidence type="ECO:0000313" key="4">
    <source>
        <dbReference type="Proteomes" id="UP000467249"/>
    </source>
</evidence>
<proteinExistence type="predicted"/>
<evidence type="ECO:0000313" key="3">
    <source>
        <dbReference type="EMBL" id="BBZ75102.1"/>
    </source>
</evidence>